<evidence type="ECO:0000313" key="2">
    <source>
        <dbReference type="EMBL" id="RQW75662.1"/>
    </source>
</evidence>
<protein>
    <submittedName>
        <fullName evidence="2">Glutaredoxin family protein</fullName>
    </submittedName>
</protein>
<dbReference type="Gene3D" id="3.40.30.10">
    <property type="entry name" value="Glutaredoxin"/>
    <property type="match status" value="1"/>
</dbReference>
<evidence type="ECO:0000313" key="3">
    <source>
        <dbReference type="Proteomes" id="UP000274033"/>
    </source>
</evidence>
<dbReference type="AlphaFoldDB" id="A0A3N9UT23"/>
<dbReference type="CDD" id="cd02976">
    <property type="entry name" value="NrdH"/>
    <property type="match status" value="1"/>
</dbReference>
<dbReference type="PANTHER" id="PTHR34386:SF1">
    <property type="entry name" value="GLUTAREDOXIN-LIKE PROTEIN NRDH"/>
    <property type="match status" value="1"/>
</dbReference>
<dbReference type="OrthoDB" id="2192230at2"/>
<dbReference type="EMBL" id="RRCT01000003">
    <property type="protein sequence ID" value="RQW75662.1"/>
    <property type="molecule type" value="Genomic_DNA"/>
</dbReference>
<dbReference type="SUPFAM" id="SSF52833">
    <property type="entry name" value="Thioredoxin-like"/>
    <property type="match status" value="1"/>
</dbReference>
<dbReference type="RefSeq" id="WP_124763567.1">
    <property type="nucleotide sequence ID" value="NZ_JAFBDY010000015.1"/>
</dbReference>
<proteinExistence type="predicted"/>
<evidence type="ECO:0000259" key="1">
    <source>
        <dbReference type="Pfam" id="PF00462"/>
    </source>
</evidence>
<dbReference type="Proteomes" id="UP000274033">
    <property type="component" value="Unassembled WGS sequence"/>
</dbReference>
<feature type="domain" description="Glutaredoxin" evidence="1">
    <location>
        <begin position="7"/>
        <end position="63"/>
    </location>
</feature>
<accession>A0A3N9UT23</accession>
<dbReference type="InterPro" id="IPR036249">
    <property type="entry name" value="Thioredoxin-like_sf"/>
</dbReference>
<keyword evidence="3" id="KW-1185">Reference proteome</keyword>
<dbReference type="Pfam" id="PF00462">
    <property type="entry name" value="Glutaredoxin"/>
    <property type="match status" value="1"/>
</dbReference>
<dbReference type="PANTHER" id="PTHR34386">
    <property type="entry name" value="GLUTAREDOXIN"/>
    <property type="match status" value="1"/>
</dbReference>
<dbReference type="GO" id="GO:0045454">
    <property type="term" value="P:cell redox homeostasis"/>
    <property type="evidence" value="ECO:0007669"/>
    <property type="project" value="TreeGrafter"/>
</dbReference>
<sequence length="93" mass="10543">MSANLDIIVWSKQGCSYCAEVKGYLEQEGIPYKTVDVTEHDEFRDILEVKYGVRYVPVVEIGRNNTYQGVTELGIEHLQKAIAEFTQKEGLTS</sequence>
<dbReference type="GO" id="GO:0009055">
    <property type="term" value="F:electron transfer activity"/>
    <property type="evidence" value="ECO:0007669"/>
    <property type="project" value="TreeGrafter"/>
</dbReference>
<name>A0A3N9UT23_9BACI</name>
<dbReference type="InterPro" id="IPR002109">
    <property type="entry name" value="Glutaredoxin"/>
</dbReference>
<gene>
    <name evidence="2" type="ORF">EBB45_05875</name>
</gene>
<reference evidence="2 3" key="1">
    <citation type="journal article" date="2013" name="J. Microbiol.">
        <title>Lysinibacillus chungkukjangi sp. nov., isolated from Chungkukjang, Korean fermented soybean food.</title>
        <authorList>
            <person name="Kim S.J."/>
            <person name="Jang Y.H."/>
            <person name="Hamada M."/>
            <person name="Ahn J.H."/>
            <person name="Weon H.Y."/>
            <person name="Suzuki K."/>
            <person name="Whang K.S."/>
            <person name="Kwon S.W."/>
        </authorList>
    </citation>
    <scope>NUCLEOTIDE SEQUENCE [LARGE SCALE GENOMIC DNA]</scope>
    <source>
        <strain evidence="2 3">MCCC 1A12701</strain>
    </source>
</reference>
<dbReference type="PROSITE" id="PS51354">
    <property type="entry name" value="GLUTAREDOXIN_2"/>
    <property type="match status" value="1"/>
</dbReference>
<organism evidence="2 3">
    <name type="scientific">Lysinibacillus composti</name>
    <dbReference type="NCBI Taxonomy" id="720633"/>
    <lineage>
        <taxon>Bacteria</taxon>
        <taxon>Bacillati</taxon>
        <taxon>Bacillota</taxon>
        <taxon>Bacilli</taxon>
        <taxon>Bacillales</taxon>
        <taxon>Bacillaceae</taxon>
        <taxon>Lysinibacillus</taxon>
    </lineage>
</organism>
<dbReference type="InterPro" id="IPR051548">
    <property type="entry name" value="Grx-like_ET"/>
</dbReference>
<comment type="caution">
    <text evidence="2">The sequence shown here is derived from an EMBL/GenBank/DDBJ whole genome shotgun (WGS) entry which is preliminary data.</text>
</comment>